<dbReference type="Proteomes" id="UP000256645">
    <property type="component" value="Unassembled WGS sequence"/>
</dbReference>
<dbReference type="InterPro" id="IPR054471">
    <property type="entry name" value="GPIID_WHD"/>
</dbReference>
<dbReference type="Pfam" id="PF13374">
    <property type="entry name" value="TPR_10"/>
    <property type="match status" value="1"/>
</dbReference>
<sequence length="371" mass="42526">MLISLVKDIPVTYIVLDGLYKCSDLSKTLDCVSSIIREASNIHLLCLSREMEALKKVFGRYSTINLDPGCTRGDISTFLLDEIRAVSESLGRDLHAILFDQLSQDANFLWAYLEIQNLKAAPSLYKLKAMMEQVPQGLVEMYRSILSDVENETERTWNFMKKIFIWVCCSVNPLSWPELQIALAIDPKDEEFDDLKTPFKSVVLRLCNPLIEYSAKEDVFRPIHFSLPLASPASFRFTLTTSGRLDDARRWLEDTPTKEEDNLGKDSLESIWILNSLGIIYDQLRLLSLSAEKQLYALHIQNEKLPAGHLDIVWTSNELGRVYRHLSKLEEAEIVHLQALQILEMSLPKEDPHIIWTINCLAHTYRVRGKV</sequence>
<dbReference type="STRING" id="1849047.A0A3D8QTH9"/>
<name>A0A3D8QTH9_9HELO</name>
<dbReference type="EMBL" id="PDLM01000012">
    <property type="protein sequence ID" value="RDW65123.1"/>
    <property type="molecule type" value="Genomic_DNA"/>
</dbReference>
<protein>
    <recommendedName>
        <fullName evidence="1">GPI inositol-deacylase winged helix domain-containing protein</fullName>
    </recommendedName>
</protein>
<dbReference type="PANTHER" id="PTHR10039">
    <property type="entry name" value="AMELOGENIN"/>
    <property type="match status" value="1"/>
</dbReference>
<feature type="domain" description="GPI inositol-deacylase winged helix" evidence="1">
    <location>
        <begin position="159"/>
        <end position="218"/>
    </location>
</feature>
<gene>
    <name evidence="2" type="ORF">BP6252_10774</name>
</gene>
<proteinExistence type="predicted"/>
<dbReference type="SUPFAM" id="SSF48452">
    <property type="entry name" value="TPR-like"/>
    <property type="match status" value="1"/>
</dbReference>
<reference evidence="2 3" key="1">
    <citation type="journal article" date="2018" name="IMA Fungus">
        <title>IMA Genome-F 9: Draft genome sequence of Annulohypoxylon stygium, Aspergillus mulundensis, Berkeleyomyces basicola (syn. Thielaviopsis basicola), Ceratocystis smalleyi, two Cercospora beticola strains, Coleophoma cylindrospora, Fusarium fracticaudum, Phialophora cf. hyalina, and Morchella septimelata.</title>
        <authorList>
            <person name="Wingfield B.D."/>
            <person name="Bills G.F."/>
            <person name="Dong Y."/>
            <person name="Huang W."/>
            <person name="Nel W.J."/>
            <person name="Swalarsk-Parry B.S."/>
            <person name="Vaghefi N."/>
            <person name="Wilken P.M."/>
            <person name="An Z."/>
            <person name="de Beer Z.W."/>
            <person name="De Vos L."/>
            <person name="Chen L."/>
            <person name="Duong T.A."/>
            <person name="Gao Y."/>
            <person name="Hammerbacher A."/>
            <person name="Kikkert J.R."/>
            <person name="Li Y."/>
            <person name="Li H."/>
            <person name="Li K."/>
            <person name="Li Q."/>
            <person name="Liu X."/>
            <person name="Ma X."/>
            <person name="Naidoo K."/>
            <person name="Pethybridge S.J."/>
            <person name="Sun J."/>
            <person name="Steenkamp E.T."/>
            <person name="van der Nest M.A."/>
            <person name="van Wyk S."/>
            <person name="Wingfield M.J."/>
            <person name="Xiong C."/>
            <person name="Yue Q."/>
            <person name="Zhang X."/>
        </authorList>
    </citation>
    <scope>NUCLEOTIDE SEQUENCE [LARGE SCALE GENOMIC DNA]</scope>
    <source>
        <strain evidence="2 3">BP6252</strain>
    </source>
</reference>
<dbReference type="Gene3D" id="1.25.40.10">
    <property type="entry name" value="Tetratricopeptide repeat domain"/>
    <property type="match status" value="1"/>
</dbReference>
<comment type="caution">
    <text evidence="2">The sequence shown here is derived from an EMBL/GenBank/DDBJ whole genome shotgun (WGS) entry which is preliminary data.</text>
</comment>
<dbReference type="AlphaFoldDB" id="A0A3D8QTH9"/>
<accession>A0A3D8QTH9</accession>
<dbReference type="PANTHER" id="PTHR10039:SF14">
    <property type="entry name" value="NACHT DOMAIN-CONTAINING PROTEIN"/>
    <property type="match status" value="1"/>
</dbReference>
<dbReference type="Pfam" id="PF22939">
    <property type="entry name" value="WHD_GPIID"/>
    <property type="match status" value="1"/>
</dbReference>
<keyword evidence="3" id="KW-1185">Reference proteome</keyword>
<evidence type="ECO:0000313" key="2">
    <source>
        <dbReference type="EMBL" id="RDW65123.1"/>
    </source>
</evidence>
<dbReference type="InterPro" id="IPR011990">
    <property type="entry name" value="TPR-like_helical_dom_sf"/>
</dbReference>
<evidence type="ECO:0000313" key="3">
    <source>
        <dbReference type="Proteomes" id="UP000256645"/>
    </source>
</evidence>
<dbReference type="OrthoDB" id="4062651at2759"/>
<organism evidence="2 3">
    <name type="scientific">Coleophoma cylindrospora</name>
    <dbReference type="NCBI Taxonomy" id="1849047"/>
    <lineage>
        <taxon>Eukaryota</taxon>
        <taxon>Fungi</taxon>
        <taxon>Dikarya</taxon>
        <taxon>Ascomycota</taxon>
        <taxon>Pezizomycotina</taxon>
        <taxon>Leotiomycetes</taxon>
        <taxon>Helotiales</taxon>
        <taxon>Dermateaceae</taxon>
        <taxon>Coleophoma</taxon>
    </lineage>
</organism>
<evidence type="ECO:0000259" key="1">
    <source>
        <dbReference type="Pfam" id="PF22939"/>
    </source>
</evidence>